<evidence type="ECO:0000313" key="3">
    <source>
        <dbReference type="WBParaSite" id="SVE_0973500.1"/>
    </source>
</evidence>
<accession>A0A0K0FL21</accession>
<name>A0A0K0FL21_STRVS</name>
<keyword evidence="2" id="KW-1185">Reference proteome</keyword>
<sequence length="103" mass="11867">MTYFSILHFFVFIATSKCCFFQGFGSSCYSNPCQTSSYHVNFVPFQPQDYNCNFLTTESSSTQSPSEYPHPTYSLHPRKEEYISFPSKPTANKAYPVPQARIY</sequence>
<reference evidence="2" key="1">
    <citation type="submission" date="2014-07" db="EMBL/GenBank/DDBJ databases">
        <authorList>
            <person name="Martin A.A"/>
            <person name="De Silva N."/>
        </authorList>
    </citation>
    <scope>NUCLEOTIDE SEQUENCE</scope>
</reference>
<feature type="signal peptide" evidence="1">
    <location>
        <begin position="1"/>
        <end position="18"/>
    </location>
</feature>
<keyword evidence="1" id="KW-0732">Signal</keyword>
<protein>
    <submittedName>
        <fullName evidence="3">Ovule protein</fullName>
    </submittedName>
</protein>
<reference evidence="3" key="2">
    <citation type="submission" date="2015-08" db="UniProtKB">
        <authorList>
            <consortium name="WormBaseParasite"/>
        </authorList>
    </citation>
    <scope>IDENTIFICATION</scope>
</reference>
<evidence type="ECO:0000313" key="2">
    <source>
        <dbReference type="Proteomes" id="UP000035680"/>
    </source>
</evidence>
<organism evidence="2 3">
    <name type="scientific">Strongyloides venezuelensis</name>
    <name type="common">Threadworm</name>
    <dbReference type="NCBI Taxonomy" id="75913"/>
    <lineage>
        <taxon>Eukaryota</taxon>
        <taxon>Metazoa</taxon>
        <taxon>Ecdysozoa</taxon>
        <taxon>Nematoda</taxon>
        <taxon>Chromadorea</taxon>
        <taxon>Rhabditida</taxon>
        <taxon>Tylenchina</taxon>
        <taxon>Panagrolaimomorpha</taxon>
        <taxon>Strongyloidoidea</taxon>
        <taxon>Strongyloididae</taxon>
        <taxon>Strongyloides</taxon>
    </lineage>
</organism>
<proteinExistence type="predicted"/>
<dbReference type="WBParaSite" id="SVE_0973500.1">
    <property type="protein sequence ID" value="SVE_0973500.1"/>
    <property type="gene ID" value="SVE_0973500"/>
</dbReference>
<dbReference type="AlphaFoldDB" id="A0A0K0FL21"/>
<dbReference type="Proteomes" id="UP000035680">
    <property type="component" value="Unassembled WGS sequence"/>
</dbReference>
<feature type="chain" id="PRO_5005330051" evidence="1">
    <location>
        <begin position="19"/>
        <end position="103"/>
    </location>
</feature>
<evidence type="ECO:0000256" key="1">
    <source>
        <dbReference type="SAM" id="SignalP"/>
    </source>
</evidence>